<protein>
    <recommendedName>
        <fullName evidence="2">DUF8139 domain-containing protein</fullName>
    </recommendedName>
</protein>
<reference evidence="4" key="1">
    <citation type="submission" date="2017-01" db="EMBL/GenBank/DDBJ databases">
        <authorList>
            <person name="Varghese N."/>
            <person name="Submissions S."/>
        </authorList>
    </citation>
    <scope>NUCLEOTIDE SEQUENCE [LARGE SCALE GENOMIC DNA]</scope>
    <source>
        <strain evidence="4">CGMCC 1.7737</strain>
    </source>
</reference>
<evidence type="ECO:0000313" key="4">
    <source>
        <dbReference type="Proteomes" id="UP000186914"/>
    </source>
</evidence>
<gene>
    <name evidence="3" type="ORF">SAMN05421858_4320</name>
</gene>
<feature type="region of interest" description="Disordered" evidence="1">
    <location>
        <begin position="1"/>
        <end position="49"/>
    </location>
</feature>
<dbReference type="AlphaFoldDB" id="A0A1N7EJW2"/>
<evidence type="ECO:0000259" key="2">
    <source>
        <dbReference type="Pfam" id="PF26460"/>
    </source>
</evidence>
<dbReference type="InterPro" id="IPR058452">
    <property type="entry name" value="DUF8139"/>
</dbReference>
<accession>A0A1N7EJW2</accession>
<keyword evidence="4" id="KW-1185">Reference proteome</keyword>
<evidence type="ECO:0000313" key="3">
    <source>
        <dbReference type="EMBL" id="SIR88402.1"/>
    </source>
</evidence>
<evidence type="ECO:0000256" key="1">
    <source>
        <dbReference type="SAM" id="MobiDB-lite"/>
    </source>
</evidence>
<dbReference type="Proteomes" id="UP000186914">
    <property type="component" value="Unassembled WGS sequence"/>
</dbReference>
<dbReference type="EMBL" id="FTNO01000006">
    <property type="protein sequence ID" value="SIR88402.1"/>
    <property type="molecule type" value="Genomic_DNA"/>
</dbReference>
<feature type="compositionally biased region" description="Basic and acidic residues" evidence="1">
    <location>
        <begin position="28"/>
        <end position="37"/>
    </location>
</feature>
<organism evidence="3 4">
    <name type="scientific">Haladaptatus litoreus</name>
    <dbReference type="NCBI Taxonomy" id="553468"/>
    <lineage>
        <taxon>Archaea</taxon>
        <taxon>Methanobacteriati</taxon>
        <taxon>Methanobacteriota</taxon>
        <taxon>Stenosarchaea group</taxon>
        <taxon>Halobacteria</taxon>
        <taxon>Halobacteriales</taxon>
        <taxon>Haladaptataceae</taxon>
        <taxon>Haladaptatus</taxon>
    </lineage>
</organism>
<feature type="domain" description="DUF8139" evidence="2">
    <location>
        <begin position="10"/>
        <end position="80"/>
    </location>
</feature>
<dbReference type="Pfam" id="PF26460">
    <property type="entry name" value="DUF8139"/>
    <property type="match status" value="1"/>
</dbReference>
<name>A0A1N7EJW2_9EURY</name>
<proteinExistence type="predicted"/>
<sequence>MEIRSTLRATPYQPGDDVQVYVSETDPDSEHHRKEGNITDVLQDTLGDKTGRELDSHSYRIETNGEEIDVWFRHRDLVPVSQ</sequence>